<evidence type="ECO:0000259" key="3">
    <source>
        <dbReference type="Pfam" id="PF18962"/>
    </source>
</evidence>
<protein>
    <submittedName>
        <fullName evidence="4">DUF4465 domain-containing protein</fullName>
    </submittedName>
</protein>
<dbReference type="EMBL" id="SETE01000001">
    <property type="protein sequence ID" value="RYM36114.1"/>
    <property type="molecule type" value="Genomic_DNA"/>
</dbReference>
<evidence type="ECO:0000313" key="5">
    <source>
        <dbReference type="Proteomes" id="UP000293952"/>
    </source>
</evidence>
<dbReference type="Pfam" id="PF18962">
    <property type="entry name" value="Por_Secre_tail"/>
    <property type="match status" value="1"/>
</dbReference>
<evidence type="ECO:0000313" key="4">
    <source>
        <dbReference type="EMBL" id="RYM36114.1"/>
    </source>
</evidence>
<keyword evidence="5" id="KW-1185">Reference proteome</keyword>
<feature type="chain" id="PRO_5020690701" evidence="2">
    <location>
        <begin position="20"/>
        <end position="321"/>
    </location>
</feature>
<feature type="domain" description="Secretion system C-terminal sorting" evidence="3">
    <location>
        <begin position="254"/>
        <end position="320"/>
    </location>
</feature>
<dbReference type="NCBIfam" id="TIGR04183">
    <property type="entry name" value="Por_Secre_tail"/>
    <property type="match status" value="1"/>
</dbReference>
<sequence>MKKFYFLASALLAVTTLKAQTTVDFEDLTLPAESYYNGDDEAGGFLSGDVTFGNDYNVAWGSWSGFAYSNTTDNTTSGAMNQYSAYPASGSNNSEIYAINTNSDTLRFQAPGANLLSLDLTNTTYAYLSMRDGDAYGKQFGSSNDANGDDDGTNGEDFFYVTIFNHDATGSKVDSINFYLADYRFPDNNDDYIIDSWTTVDLSSFTNVSFLTFSYHSSDVGGFGMNTPKYFALDNLVYESTLGLNTIEKADFAMYPNPAESTLNIEGIAGDFKIYNTNGLMVSAFKNFDITTIDISALTPGIYIVKVSTGSAFATRKLIVR</sequence>
<dbReference type="InterPro" id="IPR027828">
    <property type="entry name" value="DUF4465"/>
</dbReference>
<organism evidence="4 5">
    <name type="scientific">Brumimicrobium glaciale</name>
    <dbReference type="NCBI Taxonomy" id="200475"/>
    <lineage>
        <taxon>Bacteria</taxon>
        <taxon>Pseudomonadati</taxon>
        <taxon>Bacteroidota</taxon>
        <taxon>Flavobacteriia</taxon>
        <taxon>Flavobacteriales</taxon>
        <taxon>Crocinitomicaceae</taxon>
        <taxon>Brumimicrobium</taxon>
    </lineage>
</organism>
<feature type="signal peptide" evidence="2">
    <location>
        <begin position="1"/>
        <end position="19"/>
    </location>
</feature>
<keyword evidence="1 2" id="KW-0732">Signal</keyword>
<dbReference type="Proteomes" id="UP000293952">
    <property type="component" value="Unassembled WGS sequence"/>
</dbReference>
<proteinExistence type="predicted"/>
<evidence type="ECO:0000256" key="2">
    <source>
        <dbReference type="SAM" id="SignalP"/>
    </source>
</evidence>
<name>A0A4Q4KVI1_9FLAO</name>
<dbReference type="AlphaFoldDB" id="A0A4Q4KVI1"/>
<dbReference type="InterPro" id="IPR026444">
    <property type="entry name" value="Secre_tail"/>
</dbReference>
<gene>
    <name evidence="4" type="ORF">ERX46_03715</name>
</gene>
<dbReference type="Pfam" id="PF14717">
    <property type="entry name" value="DUF4465"/>
    <property type="match status" value="1"/>
</dbReference>
<dbReference type="Gene3D" id="2.60.120.1350">
    <property type="entry name" value="Protein of unknown function DUF4465"/>
    <property type="match status" value="1"/>
</dbReference>
<evidence type="ECO:0000256" key="1">
    <source>
        <dbReference type="ARBA" id="ARBA00022729"/>
    </source>
</evidence>
<accession>A0A4Q4KVI1</accession>
<dbReference type="OrthoDB" id="975232at2"/>
<comment type="caution">
    <text evidence="4">The sequence shown here is derived from an EMBL/GenBank/DDBJ whole genome shotgun (WGS) entry which is preliminary data.</text>
</comment>
<reference evidence="4 5" key="1">
    <citation type="submission" date="2019-02" db="EMBL/GenBank/DDBJ databases">
        <title>Genome sequence of the sea-ice species Brumimicrobium glaciale.</title>
        <authorList>
            <person name="Bowman J.P."/>
        </authorList>
    </citation>
    <scope>NUCLEOTIDE SEQUENCE [LARGE SCALE GENOMIC DNA]</scope>
    <source>
        <strain evidence="4 5">IC156</strain>
    </source>
</reference>
<dbReference type="RefSeq" id="WP_130092479.1">
    <property type="nucleotide sequence ID" value="NZ_SETE01000001.1"/>
</dbReference>